<name>A0A4R6U0Q1_9GAMM</name>
<dbReference type="OrthoDB" id="9804993at2"/>
<evidence type="ECO:0000313" key="1">
    <source>
        <dbReference type="EMBL" id="TDQ36624.1"/>
    </source>
</evidence>
<dbReference type="RefSeq" id="WP_101496481.1">
    <property type="nucleotide sequence ID" value="NZ_LNJZ01000005.1"/>
</dbReference>
<dbReference type="Pfam" id="PF06821">
    <property type="entry name" value="Ser_hydrolase"/>
    <property type="match status" value="1"/>
</dbReference>
<dbReference type="Gene3D" id="3.40.50.1820">
    <property type="entry name" value="alpha/beta hydrolase"/>
    <property type="match status" value="1"/>
</dbReference>
<gene>
    <name evidence="1" type="ORF">DFQ45_1113</name>
</gene>
<dbReference type="SUPFAM" id="SSF53474">
    <property type="entry name" value="alpha/beta-Hydrolases"/>
    <property type="match status" value="1"/>
</dbReference>
<sequence>MSHTPITYLIVPGWNGSPAGHWQSYWQQVLPNATRVEQQDWQRPGLEQWVATLARKIRGLNGPVVLIAHSLGCITVAHWSRQAAAEDLAKISGALLVAPADVERPGCPQALTGFAPVPATVLPFPSVLVGSTNDHAASCERALEFAVNWGSSAHILEQAGHINIDSGHTCWEQGLAFLYQLQEQADMHPRLLCA</sequence>
<protein>
    <recommendedName>
        <fullName evidence="3">Alpha/beta hydrolase</fullName>
    </recommendedName>
</protein>
<evidence type="ECO:0008006" key="3">
    <source>
        <dbReference type="Google" id="ProtNLM"/>
    </source>
</evidence>
<dbReference type="InterPro" id="IPR029058">
    <property type="entry name" value="AB_hydrolase_fold"/>
</dbReference>
<reference evidence="1 2" key="1">
    <citation type="submission" date="2019-03" db="EMBL/GenBank/DDBJ databases">
        <title>Genomic Encyclopedia of Type Strains, Phase IV (KMG-IV): sequencing the most valuable type-strain genomes for metagenomic binning, comparative biology and taxonomic classification.</title>
        <authorList>
            <person name="Goeker M."/>
        </authorList>
    </citation>
    <scope>NUCLEOTIDE SEQUENCE [LARGE SCALE GENOMIC DNA]</scope>
    <source>
        <strain evidence="1 2">DSM 28679</strain>
    </source>
</reference>
<dbReference type="InterPro" id="IPR010662">
    <property type="entry name" value="RBBP9/YdeN"/>
</dbReference>
<dbReference type="GO" id="GO:0016787">
    <property type="term" value="F:hydrolase activity"/>
    <property type="evidence" value="ECO:0007669"/>
    <property type="project" value="InterPro"/>
</dbReference>
<keyword evidence="2" id="KW-1185">Reference proteome</keyword>
<proteinExistence type="predicted"/>
<comment type="caution">
    <text evidence="1">The sequence shown here is derived from an EMBL/GenBank/DDBJ whole genome shotgun (WGS) entry which is preliminary data.</text>
</comment>
<organism evidence="1 2">
    <name type="scientific">Thiopseudomonas denitrificans</name>
    <dbReference type="NCBI Taxonomy" id="1501432"/>
    <lineage>
        <taxon>Bacteria</taxon>
        <taxon>Pseudomonadati</taxon>
        <taxon>Pseudomonadota</taxon>
        <taxon>Gammaproteobacteria</taxon>
        <taxon>Pseudomonadales</taxon>
        <taxon>Pseudomonadaceae</taxon>
        <taxon>Thiopseudomonas</taxon>
    </lineage>
</organism>
<evidence type="ECO:0000313" key="2">
    <source>
        <dbReference type="Proteomes" id="UP000294575"/>
    </source>
</evidence>
<accession>A0A4R6U0Q1</accession>
<dbReference type="AlphaFoldDB" id="A0A4R6U0Q1"/>
<dbReference type="EMBL" id="SNYK01000011">
    <property type="protein sequence ID" value="TDQ36624.1"/>
    <property type="molecule type" value="Genomic_DNA"/>
</dbReference>
<dbReference type="Proteomes" id="UP000294575">
    <property type="component" value="Unassembled WGS sequence"/>
</dbReference>